<feature type="region of interest" description="Disordered" evidence="2">
    <location>
        <begin position="329"/>
        <end position="370"/>
    </location>
</feature>
<dbReference type="PANTHER" id="PTHR34427:SF5">
    <property type="entry name" value="DUF4283 DOMAIN-CONTAINING PROTEIN"/>
    <property type="match status" value="1"/>
</dbReference>
<name>A0A9Q0G378_9ROSI</name>
<evidence type="ECO:0000313" key="5">
    <source>
        <dbReference type="Proteomes" id="UP001141552"/>
    </source>
</evidence>
<dbReference type="GO" id="GO:0003723">
    <property type="term" value="F:RNA binding"/>
    <property type="evidence" value="ECO:0007669"/>
    <property type="project" value="UniProtKB-UniRule"/>
</dbReference>
<evidence type="ECO:0000313" key="4">
    <source>
        <dbReference type="EMBL" id="KAJ4841490.1"/>
    </source>
</evidence>
<protein>
    <recommendedName>
        <fullName evidence="3">RRM domain-containing protein</fullName>
    </recommendedName>
</protein>
<keyword evidence="1" id="KW-0694">RNA-binding</keyword>
<comment type="caution">
    <text evidence="4">The sequence shown here is derived from an EMBL/GenBank/DDBJ whole genome shotgun (WGS) entry which is preliminary data.</text>
</comment>
<feature type="region of interest" description="Disordered" evidence="2">
    <location>
        <begin position="105"/>
        <end position="128"/>
    </location>
</feature>
<dbReference type="AlphaFoldDB" id="A0A9Q0G378"/>
<dbReference type="PANTHER" id="PTHR34427">
    <property type="entry name" value="DUF4283 DOMAIN PROTEIN"/>
    <property type="match status" value="1"/>
</dbReference>
<accession>A0A9Q0G378</accession>
<feature type="compositionally biased region" description="Basic and acidic residues" evidence="2">
    <location>
        <begin position="332"/>
        <end position="355"/>
    </location>
</feature>
<dbReference type="PROSITE" id="PS50102">
    <property type="entry name" value="RRM"/>
    <property type="match status" value="1"/>
</dbReference>
<sequence>MKQRIRPVPLYFSKWSRKQVQDAMDNGQAISLYVERLAAQWTPTDVYRVMSKYGEVVDVYISNRLSRAGRRFGFVRFRKMGDVQRLLADVNRVQVEGGTVRANLARSRTHARPQKSQKEPLQSHSTVEEKRTYAKAVKGSNENAGVSFIPSSDISGWLSRCAVGIAKDPMRLESILLLWKLHDLNEVEVSELGGDSVLVCFPSKESMMMFTQQPPDWIPLWFKTFAPWKQGDIAVNRRVWLTVRRVPLNAWCNEFFQLVGSIFGQLLRIDEETGERRRLGSARMEILTELGSLINKELVVSVAGQTYTIFAIEDLDAFSGEGSTVLSEGLEIDDRTSSADGKSGDEEGPQSRRSGEFNAIDGQADPTEKNTDSFGILKILEHNSRLDCGNGHCAETAELLTNQHKVTPTVLEKILGQRILCTHCSQPFHVEDAASGDYSRLQPHTSRVSSSRSRRRTSTEHSSPASHTSSYLIRRLDVAVKTARVTQRKKFKKLKDTGSLTSLKSSTNNDIRRINERLTQASGAITAKVTSQPLDEAQTSRMGDNSESHTPVFSFQHQEAVQTTRLGDALGWDDTANPQGIDNMAKELVVKEAVEWSMTQRDV</sequence>
<dbReference type="CDD" id="cd00590">
    <property type="entry name" value="RRM_SF"/>
    <property type="match status" value="1"/>
</dbReference>
<reference evidence="4" key="2">
    <citation type="journal article" date="2023" name="Plants (Basel)">
        <title>Annotation of the Turnera subulata (Passifloraceae) Draft Genome Reveals the S-Locus Evolved after the Divergence of Turneroideae from Passifloroideae in a Stepwise Manner.</title>
        <authorList>
            <person name="Henning P.M."/>
            <person name="Roalson E.H."/>
            <person name="Mir W."/>
            <person name="McCubbin A.G."/>
            <person name="Shore J.S."/>
        </authorList>
    </citation>
    <scope>NUCLEOTIDE SEQUENCE</scope>
    <source>
        <strain evidence="4">F60SS</strain>
    </source>
</reference>
<gene>
    <name evidence="4" type="ORF">Tsubulata_011841</name>
</gene>
<evidence type="ECO:0000256" key="2">
    <source>
        <dbReference type="SAM" id="MobiDB-lite"/>
    </source>
</evidence>
<dbReference type="InterPro" id="IPR000504">
    <property type="entry name" value="RRM_dom"/>
</dbReference>
<dbReference type="Gene3D" id="3.30.70.330">
    <property type="match status" value="1"/>
</dbReference>
<organism evidence="4 5">
    <name type="scientific">Turnera subulata</name>
    <dbReference type="NCBI Taxonomy" id="218843"/>
    <lineage>
        <taxon>Eukaryota</taxon>
        <taxon>Viridiplantae</taxon>
        <taxon>Streptophyta</taxon>
        <taxon>Embryophyta</taxon>
        <taxon>Tracheophyta</taxon>
        <taxon>Spermatophyta</taxon>
        <taxon>Magnoliopsida</taxon>
        <taxon>eudicotyledons</taxon>
        <taxon>Gunneridae</taxon>
        <taxon>Pentapetalae</taxon>
        <taxon>rosids</taxon>
        <taxon>fabids</taxon>
        <taxon>Malpighiales</taxon>
        <taxon>Passifloraceae</taxon>
        <taxon>Turnera</taxon>
    </lineage>
</organism>
<dbReference type="Pfam" id="PF00076">
    <property type="entry name" value="RRM_1"/>
    <property type="match status" value="1"/>
</dbReference>
<evidence type="ECO:0000259" key="3">
    <source>
        <dbReference type="PROSITE" id="PS50102"/>
    </source>
</evidence>
<dbReference type="SUPFAM" id="SSF54928">
    <property type="entry name" value="RNA-binding domain, RBD"/>
    <property type="match status" value="1"/>
</dbReference>
<dbReference type="InterPro" id="IPR012677">
    <property type="entry name" value="Nucleotide-bd_a/b_plait_sf"/>
</dbReference>
<reference evidence="4" key="1">
    <citation type="submission" date="2022-02" db="EMBL/GenBank/DDBJ databases">
        <authorList>
            <person name="Henning P.M."/>
            <person name="McCubbin A.G."/>
            <person name="Shore J.S."/>
        </authorList>
    </citation>
    <scope>NUCLEOTIDE SEQUENCE</scope>
    <source>
        <strain evidence="4">F60SS</strain>
        <tissue evidence="4">Leaves</tissue>
    </source>
</reference>
<feature type="domain" description="RRM" evidence="3">
    <location>
        <begin position="30"/>
        <end position="107"/>
    </location>
</feature>
<dbReference type="InterPro" id="IPR035979">
    <property type="entry name" value="RBD_domain_sf"/>
</dbReference>
<feature type="region of interest" description="Disordered" evidence="2">
    <location>
        <begin position="435"/>
        <end position="469"/>
    </location>
</feature>
<keyword evidence="5" id="KW-1185">Reference proteome</keyword>
<dbReference type="OrthoDB" id="861279at2759"/>
<proteinExistence type="predicted"/>
<dbReference type="Proteomes" id="UP001141552">
    <property type="component" value="Unassembled WGS sequence"/>
</dbReference>
<dbReference type="EMBL" id="JAKUCV010002763">
    <property type="protein sequence ID" value="KAJ4841490.1"/>
    <property type="molecule type" value="Genomic_DNA"/>
</dbReference>
<dbReference type="SMART" id="SM00360">
    <property type="entry name" value="RRM"/>
    <property type="match status" value="1"/>
</dbReference>
<evidence type="ECO:0000256" key="1">
    <source>
        <dbReference type="PROSITE-ProRule" id="PRU00176"/>
    </source>
</evidence>